<dbReference type="AlphaFoldDB" id="A0A085VZX9"/>
<name>A0A085VZX9_9BACT</name>
<dbReference type="STRING" id="394096.DB31_4616"/>
<keyword evidence="5 7" id="KW-0408">Iron</keyword>
<protein>
    <submittedName>
        <fullName evidence="8">Putative cytochrome P450 hydroxylase</fullName>
    </submittedName>
</protein>
<dbReference type="OrthoDB" id="9801155at2"/>
<dbReference type="PRINTS" id="PR00385">
    <property type="entry name" value="P450"/>
</dbReference>
<dbReference type="SUPFAM" id="SSF48264">
    <property type="entry name" value="Cytochrome P450"/>
    <property type="match status" value="1"/>
</dbReference>
<dbReference type="Pfam" id="PF00067">
    <property type="entry name" value="p450"/>
    <property type="match status" value="1"/>
</dbReference>
<dbReference type="EMBL" id="JMCB01000026">
    <property type="protein sequence ID" value="KFE60992.1"/>
    <property type="molecule type" value="Genomic_DNA"/>
</dbReference>
<accession>A0A085VZX9</accession>
<comment type="caution">
    <text evidence="8">The sequence shown here is derived from an EMBL/GenBank/DDBJ whole genome shotgun (WGS) entry which is preliminary data.</text>
</comment>
<evidence type="ECO:0000256" key="7">
    <source>
        <dbReference type="RuleBase" id="RU000461"/>
    </source>
</evidence>
<gene>
    <name evidence="8" type="ORF">DB31_4616</name>
</gene>
<dbReference type="PROSITE" id="PS00086">
    <property type="entry name" value="CYTOCHROME_P450"/>
    <property type="match status" value="1"/>
</dbReference>
<dbReference type="PATRIC" id="fig|394096.3.peg.8348"/>
<dbReference type="GO" id="GO:0005506">
    <property type="term" value="F:iron ion binding"/>
    <property type="evidence" value="ECO:0007669"/>
    <property type="project" value="InterPro"/>
</dbReference>
<dbReference type="InterPro" id="IPR001128">
    <property type="entry name" value="Cyt_P450"/>
</dbReference>
<keyword evidence="9" id="KW-1185">Reference proteome</keyword>
<dbReference type="PRINTS" id="PR00359">
    <property type="entry name" value="BP450"/>
</dbReference>
<evidence type="ECO:0000256" key="1">
    <source>
        <dbReference type="ARBA" id="ARBA00010617"/>
    </source>
</evidence>
<keyword evidence="4 7" id="KW-0560">Oxidoreductase</keyword>
<evidence type="ECO:0000313" key="8">
    <source>
        <dbReference type="EMBL" id="KFE60992.1"/>
    </source>
</evidence>
<reference evidence="8 9" key="1">
    <citation type="submission" date="2014-04" db="EMBL/GenBank/DDBJ databases">
        <title>Genome assembly of Hyalangium minutum DSM 14724.</title>
        <authorList>
            <person name="Sharma G."/>
            <person name="Subramanian S."/>
        </authorList>
    </citation>
    <scope>NUCLEOTIDE SEQUENCE [LARGE SCALE GENOMIC DNA]</scope>
    <source>
        <strain evidence="8 9">DSM 14724</strain>
    </source>
</reference>
<keyword evidence="6 7" id="KW-0503">Monooxygenase</keyword>
<dbReference type="PANTHER" id="PTHR46696:SF6">
    <property type="entry name" value="P450, PUTATIVE (EUROFUNG)-RELATED"/>
    <property type="match status" value="1"/>
</dbReference>
<dbReference type="GO" id="GO:0004497">
    <property type="term" value="F:monooxygenase activity"/>
    <property type="evidence" value="ECO:0007669"/>
    <property type="project" value="UniProtKB-KW"/>
</dbReference>
<sequence>MHASAPLSPDVLGSAEGIVNPYPVYRAFRGPNPVRLMRLPAGATPGQTAPLYSWALLRHESVVAALRDPATFSAYSPQVLRNMPKLPMVHDDPPQHTRLRRLVNKAFSPQRVASLAEPVGRIAQDLLDASGRGPLEFMAAYAVPLPIQVIAQLLGLPPQDYPSLKLWSDAMISYVGIPPEERARKLQALNDYLRQSIAERRAHPREDLISALLEAKVEGESLSAEGILNFTMVLLIAGNETTTNLIGNMMALLADRPELWRRAREDRSLVDPIIEEVLRYESPIQRRPRVTARPVRIGEVELQAGELVDLYFGAANRDPDVFAEPEEFRPGRPENTEHVAFGFGPHFCLGAMLARLEGRISLNALLDRFPVLERGQEPAVRQNSAPLSLGYRSLPLVLG</sequence>
<proteinExistence type="inferred from homology"/>
<dbReference type="GO" id="GO:0016705">
    <property type="term" value="F:oxidoreductase activity, acting on paired donors, with incorporation or reduction of molecular oxygen"/>
    <property type="evidence" value="ECO:0007669"/>
    <property type="project" value="InterPro"/>
</dbReference>
<evidence type="ECO:0000256" key="3">
    <source>
        <dbReference type="ARBA" id="ARBA00022723"/>
    </source>
</evidence>
<evidence type="ECO:0000256" key="6">
    <source>
        <dbReference type="ARBA" id="ARBA00023033"/>
    </source>
</evidence>
<dbReference type="FunFam" id="1.10.630.10:FF:000018">
    <property type="entry name" value="Cytochrome P450 monooxygenase"/>
    <property type="match status" value="1"/>
</dbReference>
<keyword evidence="3 7" id="KW-0479">Metal-binding</keyword>
<dbReference type="Gene3D" id="1.10.630.10">
    <property type="entry name" value="Cytochrome P450"/>
    <property type="match status" value="1"/>
</dbReference>
<evidence type="ECO:0000256" key="5">
    <source>
        <dbReference type="ARBA" id="ARBA00023004"/>
    </source>
</evidence>
<dbReference type="GO" id="GO:0020037">
    <property type="term" value="F:heme binding"/>
    <property type="evidence" value="ECO:0007669"/>
    <property type="project" value="InterPro"/>
</dbReference>
<comment type="similarity">
    <text evidence="1 7">Belongs to the cytochrome P450 family.</text>
</comment>
<evidence type="ECO:0000313" key="9">
    <source>
        <dbReference type="Proteomes" id="UP000028725"/>
    </source>
</evidence>
<organism evidence="8 9">
    <name type="scientific">Hyalangium minutum</name>
    <dbReference type="NCBI Taxonomy" id="394096"/>
    <lineage>
        <taxon>Bacteria</taxon>
        <taxon>Pseudomonadati</taxon>
        <taxon>Myxococcota</taxon>
        <taxon>Myxococcia</taxon>
        <taxon>Myxococcales</taxon>
        <taxon>Cystobacterineae</taxon>
        <taxon>Archangiaceae</taxon>
        <taxon>Hyalangium</taxon>
    </lineage>
</organism>
<dbReference type="RefSeq" id="WP_052420644.1">
    <property type="nucleotide sequence ID" value="NZ_JMCB01000026.1"/>
</dbReference>
<evidence type="ECO:0000256" key="4">
    <source>
        <dbReference type="ARBA" id="ARBA00023002"/>
    </source>
</evidence>
<keyword evidence="2 7" id="KW-0349">Heme</keyword>
<dbReference type="InterPro" id="IPR002397">
    <property type="entry name" value="Cyt_P450_B"/>
</dbReference>
<dbReference type="Proteomes" id="UP000028725">
    <property type="component" value="Unassembled WGS sequence"/>
</dbReference>
<dbReference type="InterPro" id="IPR017972">
    <property type="entry name" value="Cyt_P450_CS"/>
</dbReference>
<evidence type="ECO:0000256" key="2">
    <source>
        <dbReference type="ARBA" id="ARBA00022617"/>
    </source>
</evidence>
<dbReference type="InterPro" id="IPR036396">
    <property type="entry name" value="Cyt_P450_sf"/>
</dbReference>
<dbReference type="PANTHER" id="PTHR46696">
    <property type="entry name" value="P450, PUTATIVE (EUROFUNG)-RELATED"/>
    <property type="match status" value="1"/>
</dbReference>